<feature type="binding site" evidence="5">
    <location>
        <position position="6"/>
    </location>
    <ligand>
        <name>Mg(2+)</name>
        <dbReference type="ChEBI" id="CHEBI:18420"/>
    </ligand>
</feature>
<dbReference type="HAMAP" id="MF_00265">
    <property type="entry name" value="VapC_Nob1"/>
    <property type="match status" value="1"/>
</dbReference>
<evidence type="ECO:0000256" key="3">
    <source>
        <dbReference type="ARBA" id="ARBA00022723"/>
    </source>
</evidence>
<dbReference type="GO" id="GO:0000287">
    <property type="term" value="F:magnesium ion binding"/>
    <property type="evidence" value="ECO:0007669"/>
    <property type="project" value="UniProtKB-UniRule"/>
</dbReference>
<dbReference type="PANTHER" id="PTHR35901">
    <property type="entry name" value="RIBONUCLEASE VAPC3"/>
    <property type="match status" value="1"/>
</dbReference>
<evidence type="ECO:0000313" key="7">
    <source>
        <dbReference type="EMBL" id="QAA75827.1"/>
    </source>
</evidence>
<keyword evidence="3 5" id="KW-0479">Metal-binding</keyword>
<keyword evidence="2 5" id="KW-0540">Nuclease</keyword>
<dbReference type="CDD" id="cd09874">
    <property type="entry name" value="PIN_MT3492-like"/>
    <property type="match status" value="1"/>
</dbReference>
<proteinExistence type="inferred from homology"/>
<comment type="similarity">
    <text evidence="5">Belongs to the PINc/VapC protein family.</text>
</comment>
<dbReference type="InterPro" id="IPR051619">
    <property type="entry name" value="TypeII_TA_RNase_PINc/VapC"/>
</dbReference>
<evidence type="ECO:0000256" key="2">
    <source>
        <dbReference type="ARBA" id="ARBA00022722"/>
    </source>
</evidence>
<gene>
    <name evidence="5" type="primary">vapC</name>
    <name evidence="7" type="ORF">BIP78_0059</name>
</gene>
<dbReference type="KEGG" id="bih:BIP78_0059"/>
<dbReference type="AlphaFoldDB" id="A0A410FS20"/>
<reference evidence="8" key="1">
    <citation type="submission" date="2018-12" db="EMBL/GenBank/DDBJ databases">
        <title>Complete genome sequence of an uncultured bacterium of the candidate phylum Bipolaricaulota.</title>
        <authorList>
            <person name="Kadnikov V.V."/>
            <person name="Mardanov A.V."/>
            <person name="Beletsky A.V."/>
            <person name="Frank Y.A."/>
            <person name="Karnachuk O.V."/>
            <person name="Ravin N.V."/>
        </authorList>
    </citation>
    <scope>NUCLEOTIDE SEQUENCE [LARGE SCALE GENOMIC DNA]</scope>
</reference>
<dbReference type="PANTHER" id="PTHR35901:SF1">
    <property type="entry name" value="EXONUCLEASE VAPC9"/>
    <property type="match status" value="1"/>
</dbReference>
<sequence>MILYLDASALVKLYVHEAESDVVTASVRRSPFVATCRVAYVEVRAALARAAREKRIPRGDLRELTRALDQDWKGYVIVEVTEGLVRAAGELAARHGLRGYDALHLASALTLVEEGDLEVAFACYDVSLEGAARSEGLYLPHVA</sequence>
<comment type="cofactor">
    <cofactor evidence="5">
        <name>Mg(2+)</name>
        <dbReference type="ChEBI" id="CHEBI:18420"/>
    </cofactor>
</comment>
<dbReference type="Pfam" id="PF01850">
    <property type="entry name" value="PIN"/>
    <property type="match status" value="1"/>
</dbReference>
<feature type="binding site" evidence="5">
    <location>
        <position position="101"/>
    </location>
    <ligand>
        <name>Mg(2+)</name>
        <dbReference type="ChEBI" id="CHEBI:18420"/>
    </ligand>
</feature>
<name>A0A410FS20_BIPS1</name>
<keyword evidence="5" id="KW-0800">Toxin</keyword>
<dbReference type="GO" id="GO:0004540">
    <property type="term" value="F:RNA nuclease activity"/>
    <property type="evidence" value="ECO:0007669"/>
    <property type="project" value="InterPro"/>
</dbReference>
<keyword evidence="5" id="KW-0460">Magnesium</keyword>
<dbReference type="GO" id="GO:0090729">
    <property type="term" value="F:toxin activity"/>
    <property type="evidence" value="ECO:0007669"/>
    <property type="project" value="UniProtKB-KW"/>
</dbReference>
<evidence type="ECO:0000256" key="4">
    <source>
        <dbReference type="ARBA" id="ARBA00022801"/>
    </source>
</evidence>
<comment type="function">
    <text evidence="5">Toxic component of a toxin-antitoxin (TA) system. An RNase.</text>
</comment>
<organism evidence="7 8">
    <name type="scientific">Bipolaricaulis sibiricus</name>
    <dbReference type="NCBI Taxonomy" id="2501609"/>
    <lineage>
        <taxon>Bacteria</taxon>
        <taxon>Candidatus Bipolaricaulota</taxon>
        <taxon>Candidatus Bipolaricaulia</taxon>
        <taxon>Candidatus Bipolaricaulales</taxon>
        <taxon>Candidatus Bipolaricaulaceae</taxon>
        <taxon>Candidatus Bipolaricaulis</taxon>
    </lineage>
</organism>
<dbReference type="Proteomes" id="UP000287233">
    <property type="component" value="Chromosome"/>
</dbReference>
<dbReference type="SUPFAM" id="SSF88723">
    <property type="entry name" value="PIN domain-like"/>
    <property type="match status" value="1"/>
</dbReference>
<keyword evidence="1 5" id="KW-1277">Toxin-antitoxin system</keyword>
<dbReference type="InterPro" id="IPR029060">
    <property type="entry name" value="PIN-like_dom_sf"/>
</dbReference>
<dbReference type="Gene3D" id="3.40.50.1010">
    <property type="entry name" value="5'-nuclease"/>
    <property type="match status" value="1"/>
</dbReference>
<dbReference type="EMBL" id="CP034928">
    <property type="protein sequence ID" value="QAA75827.1"/>
    <property type="molecule type" value="Genomic_DNA"/>
</dbReference>
<evidence type="ECO:0000313" key="8">
    <source>
        <dbReference type="Proteomes" id="UP000287233"/>
    </source>
</evidence>
<protein>
    <recommendedName>
        <fullName evidence="5">Ribonuclease VapC</fullName>
        <shortName evidence="5">RNase VapC</shortName>
        <ecNumber evidence="5">3.1.-.-</ecNumber>
    </recommendedName>
    <alternativeName>
        <fullName evidence="5">Toxin VapC</fullName>
    </alternativeName>
</protein>
<dbReference type="GO" id="GO:0016787">
    <property type="term" value="F:hydrolase activity"/>
    <property type="evidence" value="ECO:0007669"/>
    <property type="project" value="UniProtKB-KW"/>
</dbReference>
<feature type="domain" description="PIN" evidence="6">
    <location>
        <begin position="4"/>
        <end position="110"/>
    </location>
</feature>
<keyword evidence="4 5" id="KW-0378">Hydrolase</keyword>
<dbReference type="EC" id="3.1.-.-" evidence="5"/>
<dbReference type="InterPro" id="IPR022907">
    <property type="entry name" value="VapC_family"/>
</dbReference>
<evidence type="ECO:0000259" key="6">
    <source>
        <dbReference type="Pfam" id="PF01850"/>
    </source>
</evidence>
<evidence type="ECO:0000256" key="5">
    <source>
        <dbReference type="HAMAP-Rule" id="MF_00265"/>
    </source>
</evidence>
<dbReference type="InterPro" id="IPR002716">
    <property type="entry name" value="PIN_dom"/>
</dbReference>
<evidence type="ECO:0000256" key="1">
    <source>
        <dbReference type="ARBA" id="ARBA00022649"/>
    </source>
</evidence>
<accession>A0A410FS20</accession>